<reference evidence="21" key="1">
    <citation type="submission" date="2025-08" db="UniProtKB">
        <authorList>
            <consortium name="RefSeq"/>
        </authorList>
    </citation>
    <scope>IDENTIFICATION</scope>
    <source>
        <strain evidence="21">J_2021</strain>
        <tissue evidence="21">Erythrocytes</tissue>
    </source>
</reference>
<comment type="subcellular location">
    <subcellularLocation>
        <location evidence="1">Secreted</location>
    </subcellularLocation>
</comment>
<evidence type="ECO:0000259" key="19">
    <source>
        <dbReference type="Pfam" id="PF00151"/>
    </source>
</evidence>
<sequence length="500" mass="54716">MAGSGSTRHHLLQWTVSLVLITWAGFFLPVKAQDSNLTCSDFQTSGIFQDNELQVQFLLFTFQNQNCGHFINLSKPESIKDSPFNSSRATKILIHGFRALGTKPSWIDDMVDALLGAVDANVVAVDWVSGSTAKYNQAVENIPRLSNKVAELINRLLELGVTEESLHMIGISLGAHAAGLVGQMFGGRIGHITGLDPAGYKFKKAGPEERLDPRDAIFVEAIHTDTDSFGISIPVGHVDYFINGGRDQPGCPSVRHLYGFVICDHMRSVTIYITALRGICSFTGFPCPNYKEFLSGQCVNCSVSSPLACPRIAREEILANPRTQIISQEAQVFLMTTSKDPFCAHHMLLVFSLTEPRDSTITIEIELKSETSSSKAKVSIPNGHVEGRTVLAHDVPLCELQTAVLRYPGSIIRFWKGKTEISGTFCVSEMPLKDRNELFCLPNTITLTGNSRHSFNLEADGRLGCHNPTLAKKSNTQTNSPPTGPTNEILTTTQVSNPPI</sequence>
<evidence type="ECO:0000256" key="15">
    <source>
        <dbReference type="PIRSR" id="PIRSR000865-2"/>
    </source>
</evidence>
<dbReference type="InterPro" id="IPR016272">
    <property type="entry name" value="Lipase_LIPH"/>
</dbReference>
<evidence type="ECO:0000256" key="1">
    <source>
        <dbReference type="ARBA" id="ARBA00004613"/>
    </source>
</evidence>
<dbReference type="GO" id="GO:0005615">
    <property type="term" value="C:extracellular space"/>
    <property type="evidence" value="ECO:0000318"/>
    <property type="project" value="GO_Central"/>
</dbReference>
<evidence type="ECO:0000256" key="2">
    <source>
        <dbReference type="ARBA" id="ARBA00010701"/>
    </source>
</evidence>
<dbReference type="ESTHER" id="xenla-a0a1l8hc38">
    <property type="family name" value="Phospholipase"/>
</dbReference>
<dbReference type="InterPro" id="IPR033906">
    <property type="entry name" value="Lipase_N"/>
</dbReference>
<dbReference type="GeneID" id="108707384"/>
<evidence type="ECO:0000256" key="17">
    <source>
        <dbReference type="SAM" id="MobiDB-lite"/>
    </source>
</evidence>
<dbReference type="GO" id="GO:0046872">
    <property type="term" value="F:metal ion binding"/>
    <property type="evidence" value="ECO:0007669"/>
    <property type="project" value="UniProtKB-KW"/>
</dbReference>
<dbReference type="PIRSF" id="PIRSF000865">
    <property type="entry name" value="Lipoprotein_lipase_LIPH"/>
    <property type="match status" value="1"/>
</dbReference>
<accession>A0A1L8HC38</accession>
<evidence type="ECO:0000313" key="21">
    <source>
        <dbReference type="RefSeq" id="XP_041437323.1"/>
    </source>
</evidence>
<feature type="region of interest" description="Disordered" evidence="17">
    <location>
        <begin position="468"/>
        <end position="500"/>
    </location>
</feature>
<evidence type="ECO:0000256" key="18">
    <source>
        <dbReference type="SAM" id="SignalP"/>
    </source>
</evidence>
<dbReference type="OrthoDB" id="199913at2759"/>
<dbReference type="InterPro" id="IPR013818">
    <property type="entry name" value="Lipase"/>
</dbReference>
<evidence type="ECO:0000256" key="12">
    <source>
        <dbReference type="ARBA" id="ARBA00048646"/>
    </source>
</evidence>
<keyword evidence="15" id="KW-0479">Metal-binding</keyword>
<feature type="active site" description="Nucleophile" evidence="14">
    <location>
        <position position="172"/>
    </location>
</feature>
<keyword evidence="8" id="KW-1015">Disulfide bond</keyword>
<dbReference type="RefSeq" id="XP_041437323.1">
    <property type="nucleotide sequence ID" value="XM_041581389.1"/>
</dbReference>
<keyword evidence="6" id="KW-0442">Lipid degradation</keyword>
<keyword evidence="9" id="KW-0325">Glycoprotein</keyword>
<dbReference type="SUPFAM" id="SSF53474">
    <property type="entry name" value="alpha/beta-Hydrolases"/>
    <property type="match status" value="1"/>
</dbReference>
<evidence type="ECO:0000256" key="4">
    <source>
        <dbReference type="ARBA" id="ARBA00022729"/>
    </source>
</evidence>
<dbReference type="KEGG" id="xla:108707384"/>
<evidence type="ECO:0000256" key="14">
    <source>
        <dbReference type="PIRSR" id="PIRSR000865-1"/>
    </source>
</evidence>
<keyword evidence="3" id="KW-0964">Secreted</keyword>
<feature type="compositionally biased region" description="Polar residues" evidence="17">
    <location>
        <begin position="472"/>
        <end position="500"/>
    </location>
</feature>
<keyword evidence="5" id="KW-0378">Hydrolase</keyword>
<evidence type="ECO:0000256" key="5">
    <source>
        <dbReference type="ARBA" id="ARBA00022801"/>
    </source>
</evidence>
<feature type="chain" id="PRO_5035297865" description="Phospholipase A1 member A" evidence="18">
    <location>
        <begin position="33"/>
        <end position="500"/>
    </location>
</feature>
<comment type="catalytic activity">
    <reaction evidence="13">
        <text>1-hexadecanoyl-2-(5Z,8Z,11Z,14Z-eicosatetraenoyl)-sn-glycero-3-phospho-L-serine + H2O = 2-(5Z,8Z,11Z,14Z)-eicosatetraenoyl-sn-glycero-3-phospho-L-serine + hexadecanoate + H(+)</text>
        <dbReference type="Rhea" id="RHEA:41187"/>
        <dbReference type="ChEBI" id="CHEBI:7896"/>
        <dbReference type="ChEBI" id="CHEBI:15377"/>
        <dbReference type="ChEBI" id="CHEBI:15378"/>
        <dbReference type="ChEBI" id="CHEBI:75032"/>
        <dbReference type="ChEBI" id="CHEBI:77830"/>
    </reaction>
    <physiologicalReaction direction="left-to-right" evidence="13">
        <dbReference type="Rhea" id="RHEA:41188"/>
    </physiologicalReaction>
</comment>
<dbReference type="GO" id="GO:0008970">
    <property type="term" value="F:phospholipase A1 activity"/>
    <property type="evidence" value="ECO:0000318"/>
    <property type="project" value="GO_Central"/>
</dbReference>
<dbReference type="Gene3D" id="3.40.50.1820">
    <property type="entry name" value="alpha/beta hydrolase"/>
    <property type="match status" value="1"/>
</dbReference>
<evidence type="ECO:0000256" key="9">
    <source>
        <dbReference type="ARBA" id="ARBA00023180"/>
    </source>
</evidence>
<dbReference type="PANTHER" id="PTHR11610:SF111">
    <property type="entry name" value="PHOSPHOLIPASE A1 MEMBER A"/>
    <property type="match status" value="1"/>
</dbReference>
<dbReference type="GO" id="GO:0016042">
    <property type="term" value="P:lipid catabolic process"/>
    <property type="evidence" value="ECO:0000318"/>
    <property type="project" value="GO_Central"/>
</dbReference>
<evidence type="ECO:0000256" key="13">
    <source>
        <dbReference type="ARBA" id="ARBA00048700"/>
    </source>
</evidence>
<dbReference type="AlphaFoldDB" id="A0A1L8HC38"/>
<comment type="similarity">
    <text evidence="2 16">Belongs to the AB hydrolase superfamily. Lipase family.</text>
</comment>
<dbReference type="InterPro" id="IPR029058">
    <property type="entry name" value="AB_hydrolase_fold"/>
</dbReference>
<comment type="catalytic activity">
    <reaction evidence="12">
        <text>1,2-di-(9Z)-octadecenoyl-sn-glycero-3-phospho-L-serine + H2O = 2-(9Z-octadecenoyl)-sn-glycero-3-phospho-L-serine + (9Z)-octadecenoate + H(+)</text>
        <dbReference type="Rhea" id="RHEA:40491"/>
        <dbReference type="ChEBI" id="CHEBI:15377"/>
        <dbReference type="ChEBI" id="CHEBI:15378"/>
        <dbReference type="ChEBI" id="CHEBI:30823"/>
        <dbReference type="ChEBI" id="CHEBI:74905"/>
        <dbReference type="ChEBI" id="CHEBI:77342"/>
    </reaction>
    <physiologicalReaction direction="left-to-right" evidence="12">
        <dbReference type="Rhea" id="RHEA:40492"/>
    </physiologicalReaction>
</comment>
<evidence type="ECO:0000313" key="20">
    <source>
        <dbReference type="Proteomes" id="UP000186698"/>
    </source>
</evidence>
<gene>
    <name evidence="21" type="primary">pla1a.L</name>
</gene>
<keyword evidence="4 18" id="KW-0732">Signal</keyword>
<feature type="active site" description="Charge relay system" evidence="14">
    <location>
        <position position="196"/>
    </location>
</feature>
<dbReference type="PANTHER" id="PTHR11610">
    <property type="entry name" value="LIPASE"/>
    <property type="match status" value="1"/>
</dbReference>
<evidence type="ECO:0000256" key="10">
    <source>
        <dbReference type="ARBA" id="ARBA00040696"/>
    </source>
</evidence>
<dbReference type="PaxDb" id="8355-A0A1L8HC38"/>
<evidence type="ECO:0000256" key="6">
    <source>
        <dbReference type="ARBA" id="ARBA00022963"/>
    </source>
</evidence>
<protein>
    <recommendedName>
        <fullName evidence="10">Phospholipase A1 member A</fullName>
    </recommendedName>
</protein>
<feature type="domain" description="Lipase" evidence="19">
    <location>
        <begin position="38"/>
        <end position="342"/>
    </location>
</feature>
<keyword evidence="7" id="KW-0443">Lipid metabolism</keyword>
<dbReference type="STRING" id="8355.A0A1L8HC38"/>
<evidence type="ECO:0000256" key="11">
    <source>
        <dbReference type="ARBA" id="ARBA00048284"/>
    </source>
</evidence>
<feature type="signal peptide" evidence="18">
    <location>
        <begin position="1"/>
        <end position="32"/>
    </location>
</feature>
<keyword evidence="20" id="KW-1185">Reference proteome</keyword>
<dbReference type="Proteomes" id="UP000186698">
    <property type="component" value="Chromosome 2L"/>
</dbReference>
<evidence type="ECO:0000256" key="8">
    <source>
        <dbReference type="ARBA" id="ARBA00023157"/>
    </source>
</evidence>
<evidence type="ECO:0000256" key="7">
    <source>
        <dbReference type="ARBA" id="ARBA00023098"/>
    </source>
</evidence>
<name>A0A1L8HC38_XENLA</name>
<dbReference type="PRINTS" id="PR00821">
    <property type="entry name" value="TAGLIPASE"/>
</dbReference>
<dbReference type="InterPro" id="IPR000734">
    <property type="entry name" value="TAG_lipase"/>
</dbReference>
<proteinExistence type="inferred from homology"/>
<dbReference type="CTD" id="108707384"/>
<keyword evidence="15" id="KW-0106">Calcium</keyword>
<organism evidence="20 21">
    <name type="scientific">Xenopus laevis</name>
    <name type="common">African clawed frog</name>
    <dbReference type="NCBI Taxonomy" id="8355"/>
    <lineage>
        <taxon>Eukaryota</taxon>
        <taxon>Metazoa</taxon>
        <taxon>Chordata</taxon>
        <taxon>Craniata</taxon>
        <taxon>Vertebrata</taxon>
        <taxon>Euteleostomi</taxon>
        <taxon>Amphibia</taxon>
        <taxon>Batrachia</taxon>
        <taxon>Anura</taxon>
        <taxon>Pipoidea</taxon>
        <taxon>Pipidae</taxon>
        <taxon>Xenopodinae</taxon>
        <taxon>Xenopus</taxon>
        <taxon>Xenopus</taxon>
    </lineage>
</organism>
<evidence type="ECO:0000256" key="16">
    <source>
        <dbReference type="RuleBase" id="RU004262"/>
    </source>
</evidence>
<feature type="active site" description="Charge relay system" evidence="14">
    <location>
        <position position="265"/>
    </location>
</feature>
<evidence type="ECO:0000256" key="3">
    <source>
        <dbReference type="ARBA" id="ARBA00022525"/>
    </source>
</evidence>
<feature type="binding site" evidence="15">
    <location>
        <position position="215"/>
    </location>
    <ligand>
        <name>Ca(2+)</name>
        <dbReference type="ChEBI" id="CHEBI:29108"/>
    </ligand>
</feature>
<feature type="binding site" evidence="15">
    <location>
        <position position="212"/>
    </location>
    <ligand>
        <name>Ca(2+)</name>
        <dbReference type="ChEBI" id="CHEBI:29108"/>
    </ligand>
</feature>
<dbReference type="CDD" id="cd00707">
    <property type="entry name" value="Pancreat_lipase_like"/>
    <property type="match status" value="1"/>
</dbReference>
<comment type="catalytic activity">
    <reaction evidence="11">
        <text>1-(9Z-octadecenoyl)-sn-glycero-3-phospho-L-serine + H2O = sn-glycero-3-phospho-L-serine + (9Z)-octadecenoate + H(+)</text>
        <dbReference type="Rhea" id="RHEA:40499"/>
        <dbReference type="ChEBI" id="CHEBI:15377"/>
        <dbReference type="ChEBI" id="CHEBI:15378"/>
        <dbReference type="ChEBI" id="CHEBI:30823"/>
        <dbReference type="ChEBI" id="CHEBI:64765"/>
        <dbReference type="ChEBI" id="CHEBI:74617"/>
    </reaction>
    <physiologicalReaction direction="left-to-right" evidence="11">
        <dbReference type="Rhea" id="RHEA:40500"/>
    </physiologicalReaction>
</comment>
<feature type="binding site" evidence="15">
    <location>
        <position position="210"/>
    </location>
    <ligand>
        <name>Ca(2+)</name>
        <dbReference type="ChEBI" id="CHEBI:29108"/>
    </ligand>
</feature>
<dbReference type="OMA" id="AHANPQC"/>
<dbReference type="Pfam" id="PF00151">
    <property type="entry name" value="Lipase"/>
    <property type="match status" value="1"/>
</dbReference>